<feature type="region of interest" description="Disordered" evidence="1">
    <location>
        <begin position="75"/>
        <end position="107"/>
    </location>
</feature>
<proteinExistence type="predicted"/>
<feature type="region of interest" description="Disordered" evidence="1">
    <location>
        <begin position="257"/>
        <end position="439"/>
    </location>
</feature>
<accession>A0A8S9A2N2</accession>
<comment type="caution">
    <text evidence="2">The sequence shown here is derived from an EMBL/GenBank/DDBJ whole genome shotgun (WGS) entry which is preliminary data.</text>
</comment>
<sequence length="439" mass="48006">MFATQQDQENRIAHQAGITKQLPAKTPGALYPKTPLKVPLNDENTTRVFGGKGTIVKGDNGFTKGARANMMTPAPRTARAPLGNKTTNAKARATQQTGGGKELGGDLKSTVKPTTTLLQKQAAPQTQDSKLEVHVDTKPKHDEEEEIEYCPPPAQDLPYESDVLPAHALTFESLKPENMFKGYYEYYYKKVDDNGMTAKEREMAERQQRNFARGDEQITKDMEAFDWSIGDVPESKDVFKKTQVDASAVARSGETKKIGCLPSRPPSTLVTRRAASALSHTSARERSISRPQLNSKPSLTAVNKGSLFARKPSLSNASHARTLSKDRPTSTAASRNTLGYTRGRSVSEATRPASAAASSQQQPGPRPRNFSRTSSLVSNGSDSTITPARFAQAQTTQEVQKPLGLLSIFTHDEEGEHSDHETVPHFDDSDDDFQLSTDF</sequence>
<name>A0A8S9A2N2_SORMA</name>
<protein>
    <submittedName>
        <fullName evidence="2">Uncharacterized protein</fullName>
    </submittedName>
</protein>
<evidence type="ECO:0000313" key="2">
    <source>
        <dbReference type="EMBL" id="KAA8634472.1"/>
    </source>
</evidence>
<feature type="compositionally biased region" description="Low complexity" evidence="1">
    <location>
        <begin position="351"/>
        <end position="363"/>
    </location>
</feature>
<dbReference type="Proteomes" id="UP000433876">
    <property type="component" value="Unassembled WGS sequence"/>
</dbReference>
<evidence type="ECO:0000313" key="3">
    <source>
        <dbReference type="Proteomes" id="UP000433876"/>
    </source>
</evidence>
<feature type="compositionally biased region" description="Polar residues" evidence="1">
    <location>
        <begin position="370"/>
        <end position="399"/>
    </location>
</feature>
<dbReference type="EMBL" id="NMPR01000022">
    <property type="protein sequence ID" value="KAA8634472.1"/>
    <property type="molecule type" value="Genomic_DNA"/>
</dbReference>
<feature type="compositionally biased region" description="Polar residues" evidence="1">
    <location>
        <begin position="84"/>
        <end position="96"/>
    </location>
</feature>
<dbReference type="OMA" id="EMWSRCK"/>
<reference evidence="2 3" key="1">
    <citation type="submission" date="2017-07" db="EMBL/GenBank/DDBJ databases">
        <title>Genome sequence of the Sordaria macrospora wild type strain R19027.</title>
        <authorList>
            <person name="Nowrousian M."/>
            <person name="Teichert I."/>
            <person name="Kueck U."/>
        </authorList>
    </citation>
    <scope>NUCLEOTIDE SEQUENCE [LARGE SCALE GENOMIC DNA]</scope>
    <source>
        <strain evidence="2 3">R19027</strain>
        <tissue evidence="2">Mycelium</tissue>
    </source>
</reference>
<dbReference type="VEuPathDB" id="FungiDB:SMAC_07535"/>
<evidence type="ECO:0000256" key="1">
    <source>
        <dbReference type="SAM" id="MobiDB-lite"/>
    </source>
</evidence>
<feature type="compositionally biased region" description="Polar residues" evidence="1">
    <location>
        <begin position="289"/>
        <end position="303"/>
    </location>
</feature>
<gene>
    <name evidence="2" type="ORF">SMACR_07535</name>
</gene>
<feature type="compositionally biased region" description="Polar residues" evidence="1">
    <location>
        <begin position="329"/>
        <end position="339"/>
    </location>
</feature>
<feature type="compositionally biased region" description="Basic and acidic residues" evidence="1">
    <location>
        <begin position="410"/>
        <end position="427"/>
    </location>
</feature>
<dbReference type="AlphaFoldDB" id="A0A8S9A2N2"/>
<feature type="region of interest" description="Disordered" evidence="1">
    <location>
        <begin position="1"/>
        <end position="38"/>
    </location>
</feature>
<organism evidence="2 3">
    <name type="scientific">Sordaria macrospora</name>
    <dbReference type="NCBI Taxonomy" id="5147"/>
    <lineage>
        <taxon>Eukaryota</taxon>
        <taxon>Fungi</taxon>
        <taxon>Dikarya</taxon>
        <taxon>Ascomycota</taxon>
        <taxon>Pezizomycotina</taxon>
        <taxon>Sordariomycetes</taxon>
        <taxon>Sordariomycetidae</taxon>
        <taxon>Sordariales</taxon>
        <taxon>Sordariaceae</taxon>
        <taxon>Sordaria</taxon>
    </lineage>
</organism>